<proteinExistence type="predicted"/>
<sequence length="56" mass="6425">MGPMSEKLLGPLVNLGGDMPLKELKRFKFMYGELFDKKIVHLATIGITQWRVLYIS</sequence>
<organism evidence="1">
    <name type="scientific">marine sediment metagenome</name>
    <dbReference type="NCBI Taxonomy" id="412755"/>
    <lineage>
        <taxon>unclassified sequences</taxon>
        <taxon>metagenomes</taxon>
        <taxon>ecological metagenomes</taxon>
    </lineage>
</organism>
<comment type="caution">
    <text evidence="1">The sequence shown here is derived from an EMBL/GenBank/DDBJ whole genome shotgun (WGS) entry which is preliminary data.</text>
</comment>
<reference evidence="1" key="1">
    <citation type="journal article" date="2014" name="Front. Microbiol.">
        <title>High frequency of phylogenetically diverse reductive dehalogenase-homologous genes in deep subseafloor sedimentary metagenomes.</title>
        <authorList>
            <person name="Kawai M."/>
            <person name="Futagami T."/>
            <person name="Toyoda A."/>
            <person name="Takaki Y."/>
            <person name="Nishi S."/>
            <person name="Hori S."/>
            <person name="Arai W."/>
            <person name="Tsubouchi T."/>
            <person name="Morono Y."/>
            <person name="Uchiyama I."/>
            <person name="Ito T."/>
            <person name="Fujiyama A."/>
            <person name="Inagaki F."/>
            <person name="Takami H."/>
        </authorList>
    </citation>
    <scope>NUCLEOTIDE SEQUENCE</scope>
    <source>
        <strain evidence="1">Expedition CK06-06</strain>
    </source>
</reference>
<dbReference type="EMBL" id="BARV01009085">
    <property type="protein sequence ID" value="GAI12075.1"/>
    <property type="molecule type" value="Genomic_DNA"/>
</dbReference>
<accession>X1MBM1</accession>
<protein>
    <submittedName>
        <fullName evidence="1">Uncharacterized protein</fullName>
    </submittedName>
</protein>
<gene>
    <name evidence="1" type="ORF">S06H3_18049</name>
</gene>
<name>X1MBM1_9ZZZZ</name>
<evidence type="ECO:0000313" key="1">
    <source>
        <dbReference type="EMBL" id="GAI12075.1"/>
    </source>
</evidence>
<dbReference type="AlphaFoldDB" id="X1MBM1"/>
<feature type="non-terminal residue" evidence="1">
    <location>
        <position position="56"/>
    </location>
</feature>